<protein>
    <submittedName>
        <fullName evidence="3">Uncharacterized protein</fullName>
    </submittedName>
</protein>
<feature type="compositionally biased region" description="Basic and acidic residues" evidence="1">
    <location>
        <begin position="811"/>
        <end position="824"/>
    </location>
</feature>
<feature type="region of interest" description="Disordered" evidence="1">
    <location>
        <begin position="92"/>
        <end position="121"/>
    </location>
</feature>
<dbReference type="AlphaFoldDB" id="A0A9D4PV34"/>
<keyword evidence="2" id="KW-0472">Membrane</keyword>
<evidence type="ECO:0000256" key="1">
    <source>
        <dbReference type="SAM" id="MobiDB-lite"/>
    </source>
</evidence>
<feature type="compositionally biased region" description="Basic and acidic residues" evidence="1">
    <location>
        <begin position="316"/>
        <end position="334"/>
    </location>
</feature>
<feature type="compositionally biased region" description="Polar residues" evidence="1">
    <location>
        <begin position="352"/>
        <end position="362"/>
    </location>
</feature>
<feature type="compositionally biased region" description="Low complexity" evidence="1">
    <location>
        <begin position="108"/>
        <end position="121"/>
    </location>
</feature>
<comment type="caution">
    <text evidence="3">The sequence shown here is derived from an EMBL/GenBank/DDBJ whole genome shotgun (WGS) entry which is preliminary data.</text>
</comment>
<feature type="compositionally biased region" description="Low complexity" evidence="1">
    <location>
        <begin position="790"/>
        <end position="801"/>
    </location>
</feature>
<evidence type="ECO:0000313" key="3">
    <source>
        <dbReference type="EMBL" id="KAH7955769.1"/>
    </source>
</evidence>
<dbReference type="Gene3D" id="3.10.50.10">
    <property type="match status" value="1"/>
</dbReference>
<reference evidence="3" key="2">
    <citation type="submission" date="2021-09" db="EMBL/GenBank/DDBJ databases">
        <authorList>
            <person name="Jia N."/>
            <person name="Wang J."/>
            <person name="Shi W."/>
            <person name="Du L."/>
            <person name="Sun Y."/>
            <person name="Zhan W."/>
            <person name="Jiang J."/>
            <person name="Wang Q."/>
            <person name="Zhang B."/>
            <person name="Ji P."/>
            <person name="Sakyi L.B."/>
            <person name="Cui X."/>
            <person name="Yuan T."/>
            <person name="Jiang B."/>
            <person name="Yang W."/>
            <person name="Lam T.T.-Y."/>
            <person name="Chang Q."/>
            <person name="Ding S."/>
            <person name="Wang X."/>
            <person name="Zhu J."/>
            <person name="Ruan X."/>
            <person name="Zhao L."/>
            <person name="Wei J."/>
            <person name="Que T."/>
            <person name="Du C."/>
            <person name="Cheng J."/>
            <person name="Dai P."/>
            <person name="Han X."/>
            <person name="Huang E."/>
            <person name="Gao Y."/>
            <person name="Liu J."/>
            <person name="Shao H."/>
            <person name="Ye R."/>
            <person name="Li L."/>
            <person name="Wei W."/>
            <person name="Wang X."/>
            <person name="Wang C."/>
            <person name="Huo Q."/>
            <person name="Li W."/>
            <person name="Guo W."/>
            <person name="Chen H."/>
            <person name="Chen S."/>
            <person name="Zhou L."/>
            <person name="Zhou L."/>
            <person name="Ni X."/>
            <person name="Tian J."/>
            <person name="Zhou Y."/>
            <person name="Sheng Y."/>
            <person name="Liu T."/>
            <person name="Pan Y."/>
            <person name="Xia L."/>
            <person name="Li J."/>
            <person name="Zhao F."/>
            <person name="Cao W."/>
        </authorList>
    </citation>
    <scope>NUCLEOTIDE SEQUENCE</scope>
    <source>
        <strain evidence="3">Rsan-2018</strain>
        <tissue evidence="3">Larvae</tissue>
    </source>
</reference>
<feature type="compositionally biased region" description="Basic and acidic residues" evidence="1">
    <location>
        <begin position="295"/>
        <end position="308"/>
    </location>
</feature>
<feature type="region of interest" description="Disordered" evidence="1">
    <location>
        <begin position="658"/>
        <end position="706"/>
    </location>
</feature>
<dbReference type="InterPro" id="IPR029070">
    <property type="entry name" value="Chitinase_insertion_sf"/>
</dbReference>
<dbReference type="Gene3D" id="3.20.20.80">
    <property type="entry name" value="Glycosidases"/>
    <property type="match status" value="1"/>
</dbReference>
<feature type="region of interest" description="Disordered" evidence="1">
    <location>
        <begin position="536"/>
        <end position="627"/>
    </location>
</feature>
<proteinExistence type="predicted"/>
<evidence type="ECO:0000313" key="4">
    <source>
        <dbReference type="Proteomes" id="UP000821837"/>
    </source>
</evidence>
<keyword evidence="2" id="KW-0812">Transmembrane</keyword>
<dbReference type="EMBL" id="JABSTV010001250">
    <property type="protein sequence ID" value="KAH7955769.1"/>
    <property type="molecule type" value="Genomic_DNA"/>
</dbReference>
<organism evidence="3 4">
    <name type="scientific">Rhipicephalus sanguineus</name>
    <name type="common">Brown dog tick</name>
    <name type="synonym">Ixodes sanguineus</name>
    <dbReference type="NCBI Taxonomy" id="34632"/>
    <lineage>
        <taxon>Eukaryota</taxon>
        <taxon>Metazoa</taxon>
        <taxon>Ecdysozoa</taxon>
        <taxon>Arthropoda</taxon>
        <taxon>Chelicerata</taxon>
        <taxon>Arachnida</taxon>
        <taxon>Acari</taxon>
        <taxon>Parasitiformes</taxon>
        <taxon>Ixodida</taxon>
        <taxon>Ixodoidea</taxon>
        <taxon>Ixodidae</taxon>
        <taxon>Rhipicephalinae</taxon>
        <taxon>Rhipicephalus</taxon>
        <taxon>Rhipicephalus</taxon>
    </lineage>
</organism>
<feature type="compositionally biased region" description="Basic and acidic residues" evidence="1">
    <location>
        <begin position="569"/>
        <end position="604"/>
    </location>
</feature>
<dbReference type="VEuPathDB" id="VectorBase:RSAN_041531"/>
<feature type="region of interest" description="Disordered" evidence="1">
    <location>
        <begin position="767"/>
        <end position="827"/>
    </location>
</feature>
<evidence type="ECO:0000256" key="2">
    <source>
        <dbReference type="SAM" id="Phobius"/>
    </source>
</evidence>
<keyword evidence="4" id="KW-1185">Reference proteome</keyword>
<reference evidence="3" key="1">
    <citation type="journal article" date="2020" name="Cell">
        <title>Large-Scale Comparative Analyses of Tick Genomes Elucidate Their Genetic Diversity and Vector Capacities.</title>
        <authorList>
            <consortium name="Tick Genome and Microbiome Consortium (TIGMIC)"/>
            <person name="Jia N."/>
            <person name="Wang J."/>
            <person name="Shi W."/>
            <person name="Du L."/>
            <person name="Sun Y."/>
            <person name="Zhan W."/>
            <person name="Jiang J.F."/>
            <person name="Wang Q."/>
            <person name="Zhang B."/>
            <person name="Ji P."/>
            <person name="Bell-Sakyi L."/>
            <person name="Cui X.M."/>
            <person name="Yuan T.T."/>
            <person name="Jiang B.G."/>
            <person name="Yang W.F."/>
            <person name="Lam T.T."/>
            <person name="Chang Q.C."/>
            <person name="Ding S.J."/>
            <person name="Wang X.J."/>
            <person name="Zhu J.G."/>
            <person name="Ruan X.D."/>
            <person name="Zhao L."/>
            <person name="Wei J.T."/>
            <person name="Ye R.Z."/>
            <person name="Que T.C."/>
            <person name="Du C.H."/>
            <person name="Zhou Y.H."/>
            <person name="Cheng J.X."/>
            <person name="Dai P.F."/>
            <person name="Guo W.B."/>
            <person name="Han X.H."/>
            <person name="Huang E.J."/>
            <person name="Li L.F."/>
            <person name="Wei W."/>
            <person name="Gao Y.C."/>
            <person name="Liu J.Z."/>
            <person name="Shao H.Z."/>
            <person name="Wang X."/>
            <person name="Wang C.C."/>
            <person name="Yang T.C."/>
            <person name="Huo Q.B."/>
            <person name="Li W."/>
            <person name="Chen H.Y."/>
            <person name="Chen S.E."/>
            <person name="Zhou L.G."/>
            <person name="Ni X.B."/>
            <person name="Tian J.H."/>
            <person name="Sheng Y."/>
            <person name="Liu T."/>
            <person name="Pan Y.S."/>
            <person name="Xia L.Y."/>
            <person name="Li J."/>
            <person name="Zhao F."/>
            <person name="Cao W.C."/>
        </authorList>
    </citation>
    <scope>NUCLEOTIDE SEQUENCE</scope>
    <source>
        <strain evidence="3">Rsan-2018</strain>
    </source>
</reference>
<feature type="region of interest" description="Disordered" evidence="1">
    <location>
        <begin position="281"/>
        <end position="426"/>
    </location>
</feature>
<gene>
    <name evidence="3" type="ORF">HPB52_003841</name>
</gene>
<dbReference type="Proteomes" id="UP000821837">
    <property type="component" value="Unassembled WGS sequence"/>
</dbReference>
<feature type="compositionally biased region" description="Polar residues" evidence="1">
    <location>
        <begin position="555"/>
        <end position="565"/>
    </location>
</feature>
<feature type="region of interest" description="Disordered" evidence="1">
    <location>
        <begin position="195"/>
        <end position="222"/>
    </location>
</feature>
<sequence>MLKSDTLYGRKKVALSLCTVSIVTVVVLSVVGVYMLSSHAKRSHRGRMLLSLLTNPTQPPNSTSDRRAEFLWDRFLEKVRGALHSTARYNWSGSSTASHSEARPPAASETPKTSGTSSSSAEIISFEAEDTTIVDYGKIDDHVVLDVGVRSRANDSRARSKWRRDDLSLAREEYGHVYASFLNYDDFESNVNLGKAANDPNEAPKHLNGTSRLGSLAGAGHVHESHGAKARKAISETNYISVARNDRENVSVYSLTAPNASSVATSQARQRVSLRPMSPHYAAVQGADSKPSDMPARDARMREARSEQEWANSSLRSEDSTPEKASRLEGKRTETGSNRLVRARANEVQGMVTGTSRASGNDDSVDRSGEKRLPPEGLGGSDSKGDDELTKSEDNSRQPHKGNDDGGLVPPKSDVSDAASGSVRAIPVNSRQANAVFPGMRFDYNEVPYPRTKLPGYGSGSDVSGAAPQYDLNAAVYPEGSSVQNSARGMVLKGKILPGDDMYRTEAEHPLPGSNYEQVLTNDSVVHLHLPNATESDARNYSVPPKARLLGTPQGGYTKSKTNLTADAWPEKPLDLEIRERTEGWRSAGDPRTRQSIAEDRAYDRASQGRQWSRGGESSPDEGRKLDERPLLYAEPSAPRMHPVEGTGNFRQLRKVAKGDTEPFQEGTAPDEASGPDTEKKATWKGPEGPSLKGDPRDFTPFTGGSWTTTTTIGSFDLLRELERIADEFTEFLNRKERSDQVRIYATVGSENELIDEEEAITRIIDSHGSSATATEADDLGVERDAKDVGGPTAPGDTGPTVLPTGDEDDFSKRPAEERRDRISSGKAGSPLYCSVGPTYSGPLPRALCSYFIVYDSVYYDSNRKFFQAASGGSWSELPDTDDRFRLGPRVLLVLDADQTRVLVSEFPVAAVFAAKARALIQEGSLSGLALDLSLTTDYDARSHATLLQETRDYMPGYRFVGLIDFIAATGLLRANLAELAGSVHKVFLRNDPRHVHTIGTSVPNPFASANRKSYSMENAMRLADSLRLVYPDRDHVCLSVSLAVYKFNVFNLDDTNSSTSPGVGSLASYVNTEFSYSELCEEYRDPHRHFDDATLSTYVHVGKAWLGFDDDTSMEIKIDKLSRKHHVGCLLADNIDLDDFRNVCKKGDFPRLRFLKRAVLSTERL</sequence>
<feature type="transmembrane region" description="Helical" evidence="2">
    <location>
        <begin position="12"/>
        <end position="36"/>
    </location>
</feature>
<accession>A0A9D4PV34</accession>
<name>A0A9D4PV34_RHISA</name>
<feature type="compositionally biased region" description="Basic and acidic residues" evidence="1">
    <location>
        <begin position="383"/>
        <end position="404"/>
    </location>
</feature>
<feature type="compositionally biased region" description="Basic and acidic residues" evidence="1">
    <location>
        <begin position="364"/>
        <end position="374"/>
    </location>
</feature>
<keyword evidence="2" id="KW-1133">Transmembrane helix</keyword>